<dbReference type="FunFam" id="3.10.310.30:FF:000001">
    <property type="entry name" value="Single-stranded-DNA-specific exonuclease recJ"/>
    <property type="match status" value="1"/>
</dbReference>
<dbReference type="InterPro" id="IPR004610">
    <property type="entry name" value="RecJ"/>
</dbReference>
<dbReference type="Gene3D" id="3.10.310.30">
    <property type="match status" value="1"/>
</dbReference>
<evidence type="ECO:0000313" key="10">
    <source>
        <dbReference type="EMBL" id="OBU05162.1"/>
    </source>
</evidence>
<keyword evidence="4" id="KW-0378">Hydrolase</keyword>
<evidence type="ECO:0000256" key="6">
    <source>
        <dbReference type="ARBA" id="ARBA00055369"/>
    </source>
</evidence>
<dbReference type="InterPro" id="IPR001667">
    <property type="entry name" value="DDH_dom"/>
</dbReference>
<evidence type="ECO:0000256" key="2">
    <source>
        <dbReference type="ARBA" id="ARBA00019841"/>
    </source>
</evidence>
<dbReference type="GO" id="GO:0008409">
    <property type="term" value="F:5'-3' exonuclease activity"/>
    <property type="evidence" value="ECO:0007669"/>
    <property type="project" value="InterPro"/>
</dbReference>
<dbReference type="InterPro" id="IPR041122">
    <property type="entry name" value="RecJ_OB"/>
</dbReference>
<dbReference type="AlphaFoldDB" id="A0A1B8H7W0"/>
<comment type="function">
    <text evidence="6">Single-stranded-DNA-specific exonuclease. Required for many types of recombinational events, although the stringency of the requirement for RecJ appears to vary with the type of recombinational event monitored and the other recombination gene products which are available.</text>
</comment>
<dbReference type="OrthoDB" id="9809852at2"/>
<organism evidence="10 11">
    <name type="scientific">Morganella psychrotolerans</name>
    <dbReference type="NCBI Taxonomy" id="368603"/>
    <lineage>
        <taxon>Bacteria</taxon>
        <taxon>Pseudomonadati</taxon>
        <taxon>Pseudomonadota</taxon>
        <taxon>Gammaproteobacteria</taxon>
        <taxon>Enterobacterales</taxon>
        <taxon>Morganellaceae</taxon>
        <taxon>Morganella</taxon>
    </lineage>
</organism>
<dbReference type="GO" id="GO:0006281">
    <property type="term" value="P:DNA repair"/>
    <property type="evidence" value="ECO:0007669"/>
    <property type="project" value="InterPro"/>
</dbReference>
<evidence type="ECO:0000259" key="9">
    <source>
        <dbReference type="Pfam" id="PF17768"/>
    </source>
</evidence>
<reference evidence="11" key="1">
    <citation type="submission" date="2016-06" db="EMBL/GenBank/DDBJ databases">
        <authorList>
            <person name="Butler K."/>
        </authorList>
    </citation>
    <scope>NUCLEOTIDE SEQUENCE [LARGE SCALE GENOMIC DNA]</scope>
    <source>
        <strain evidence="11">GCSL-Mp20</strain>
    </source>
</reference>
<gene>
    <name evidence="10" type="ORF">AYY18_08765</name>
</gene>
<evidence type="ECO:0000256" key="4">
    <source>
        <dbReference type="ARBA" id="ARBA00022801"/>
    </source>
</evidence>
<evidence type="ECO:0000259" key="8">
    <source>
        <dbReference type="Pfam" id="PF02272"/>
    </source>
</evidence>
<dbReference type="Pfam" id="PF02272">
    <property type="entry name" value="DHHA1"/>
    <property type="match status" value="1"/>
</dbReference>
<dbReference type="PANTHER" id="PTHR30255">
    <property type="entry name" value="SINGLE-STRANDED-DNA-SPECIFIC EXONUCLEASE RECJ"/>
    <property type="match status" value="1"/>
</dbReference>
<dbReference type="EMBL" id="LZEY01000045">
    <property type="protein sequence ID" value="OBU05162.1"/>
    <property type="molecule type" value="Genomic_DNA"/>
</dbReference>
<dbReference type="NCBIfam" id="NF008290">
    <property type="entry name" value="PRK11070.1"/>
    <property type="match status" value="1"/>
</dbReference>
<evidence type="ECO:0000256" key="1">
    <source>
        <dbReference type="ARBA" id="ARBA00005915"/>
    </source>
</evidence>
<sequence>MIKTELRRRDVADGSALSAPERSPLLCRLYAARGISSPEQLDRGARGLLNYRQLNGIEQGVALLKEALHQNLHIVIVGDFDADGATSTALSVRALRLMGFRRIDFLVPNRFEDGYGLSPQVVEEARKKGAELIMTVDNGISSHDGVVAAHAAGIRVIVTDHHLPGETLPPAEAIINPNLADCEFPSKSLAGVGVAFYLMSALRASLRTDNWFAEQGIAEPNLAELLDLVALGTVADVVVLDQNNRILVHQGLNRIRAGRCCAGITALLEIAKRNAPALVASDLGFALGPRLNAAGRLDDMSVGVALLLTDDMAQARMVAHELDALNQTRREIEQGMQQEAVVLFDKIERSTTEMPSGIALYHPEWHQGVVGILASRIKERYHRPVIAFAPCGDGLLKGSGRSVQGLHLRDALERLDTLNPGMILAFGGHAMAAGLSLPENCFPDFQEKFAALVIEMVDPAQLQGVIWSDGALDIQEMTLETAGLLREGGPWGQGFPEPLFDGHFRLLQQRIVGEKHLKVMVEPEGGGPLLDGIAFNVDVNYWPDNSVQRVRLAYKLDVNEFRGQRSAQLLIEHIWPD</sequence>
<keyword evidence="5 10" id="KW-0269">Exonuclease</keyword>
<dbReference type="Pfam" id="PF01368">
    <property type="entry name" value="DHH"/>
    <property type="match status" value="1"/>
</dbReference>
<accession>A0A1B8H7W0</accession>
<dbReference type="FunFam" id="3.90.1640.30:FF:000001">
    <property type="entry name" value="Single-stranded-DNA-specific exonuclease RecJ"/>
    <property type="match status" value="1"/>
</dbReference>
<feature type="domain" description="DDH" evidence="7">
    <location>
        <begin position="73"/>
        <end position="233"/>
    </location>
</feature>
<evidence type="ECO:0000256" key="5">
    <source>
        <dbReference type="ARBA" id="ARBA00022839"/>
    </source>
</evidence>
<dbReference type="InterPro" id="IPR003156">
    <property type="entry name" value="DHHA1_dom"/>
</dbReference>
<dbReference type="InterPro" id="IPR051673">
    <property type="entry name" value="SSDNA_exonuclease_RecJ"/>
</dbReference>
<dbReference type="RefSeq" id="WP_067404736.1">
    <property type="nucleotide sequence ID" value="NZ_LZEY01000045.1"/>
</dbReference>
<evidence type="ECO:0000313" key="11">
    <source>
        <dbReference type="Proteomes" id="UP000092377"/>
    </source>
</evidence>
<keyword evidence="3" id="KW-0540">Nuclease</keyword>
<dbReference type="Gene3D" id="3.90.1640.30">
    <property type="match status" value="1"/>
</dbReference>
<dbReference type="Pfam" id="PF17768">
    <property type="entry name" value="RecJ_OB"/>
    <property type="match status" value="1"/>
</dbReference>
<feature type="domain" description="DHHA1" evidence="8">
    <location>
        <begin position="358"/>
        <end position="453"/>
    </location>
</feature>
<evidence type="ECO:0000259" key="7">
    <source>
        <dbReference type="Pfam" id="PF01368"/>
    </source>
</evidence>
<keyword evidence="11" id="KW-1185">Reference proteome</keyword>
<dbReference type="InterPro" id="IPR038763">
    <property type="entry name" value="DHH_sf"/>
</dbReference>
<evidence type="ECO:0000256" key="3">
    <source>
        <dbReference type="ARBA" id="ARBA00022722"/>
    </source>
</evidence>
<comment type="caution">
    <text evidence="10">The sequence shown here is derived from an EMBL/GenBank/DDBJ whole genome shotgun (WGS) entry which is preliminary data.</text>
</comment>
<dbReference type="GO" id="GO:0006310">
    <property type="term" value="P:DNA recombination"/>
    <property type="evidence" value="ECO:0007669"/>
    <property type="project" value="InterPro"/>
</dbReference>
<dbReference type="NCBIfam" id="TIGR00644">
    <property type="entry name" value="recJ"/>
    <property type="match status" value="1"/>
</dbReference>
<dbReference type="SUPFAM" id="SSF64182">
    <property type="entry name" value="DHH phosphoesterases"/>
    <property type="match status" value="1"/>
</dbReference>
<proteinExistence type="inferred from homology"/>
<dbReference type="Proteomes" id="UP000092377">
    <property type="component" value="Unassembled WGS sequence"/>
</dbReference>
<dbReference type="GO" id="GO:0003676">
    <property type="term" value="F:nucleic acid binding"/>
    <property type="evidence" value="ECO:0007669"/>
    <property type="project" value="InterPro"/>
</dbReference>
<feature type="domain" description="RecJ OB" evidence="9">
    <location>
        <begin position="469"/>
        <end position="573"/>
    </location>
</feature>
<protein>
    <recommendedName>
        <fullName evidence="2">Single-stranded-DNA-specific exonuclease RecJ</fullName>
    </recommendedName>
</protein>
<comment type="similarity">
    <text evidence="1">Belongs to the RecJ family.</text>
</comment>
<name>A0A1B8H7W0_9GAMM</name>
<dbReference type="PANTHER" id="PTHR30255:SF2">
    <property type="entry name" value="SINGLE-STRANDED-DNA-SPECIFIC EXONUCLEASE RECJ"/>
    <property type="match status" value="1"/>
</dbReference>